<accession>A0A366I359</accession>
<evidence type="ECO:0000313" key="1">
    <source>
        <dbReference type="EMBL" id="RBP62077.1"/>
    </source>
</evidence>
<evidence type="ECO:0000313" key="2">
    <source>
        <dbReference type="Proteomes" id="UP000253490"/>
    </source>
</evidence>
<gene>
    <name evidence="1" type="ORF">DES36_11250</name>
</gene>
<dbReference type="RefSeq" id="WP_113921014.1">
    <property type="nucleotide sequence ID" value="NZ_QNRX01000012.1"/>
</dbReference>
<reference evidence="1 2" key="1">
    <citation type="submission" date="2018-06" db="EMBL/GenBank/DDBJ databases">
        <title>Genomic Encyclopedia of Type Strains, Phase IV (KMG-IV): sequencing the most valuable type-strain genomes for metagenomic binning, comparative biology and taxonomic classification.</title>
        <authorList>
            <person name="Goeker M."/>
        </authorList>
    </citation>
    <scope>NUCLEOTIDE SEQUENCE [LARGE SCALE GENOMIC DNA]</scope>
    <source>
        <strain evidence="1 2">DSM 22112</strain>
    </source>
</reference>
<dbReference type="AlphaFoldDB" id="A0A366I359"/>
<proteinExistence type="predicted"/>
<dbReference type="PROSITE" id="PS51257">
    <property type="entry name" value="PROKAR_LIPOPROTEIN"/>
    <property type="match status" value="1"/>
</dbReference>
<protein>
    <recommendedName>
        <fullName evidence="3">Lipoprotein</fullName>
    </recommendedName>
</protein>
<name>A0A366I359_9FIRM</name>
<dbReference type="EMBL" id="QNRX01000012">
    <property type="protein sequence ID" value="RBP62077.1"/>
    <property type="molecule type" value="Genomic_DNA"/>
</dbReference>
<evidence type="ECO:0008006" key="3">
    <source>
        <dbReference type="Google" id="ProtNLM"/>
    </source>
</evidence>
<dbReference type="Proteomes" id="UP000253490">
    <property type="component" value="Unassembled WGS sequence"/>
</dbReference>
<comment type="caution">
    <text evidence="1">The sequence shown here is derived from an EMBL/GenBank/DDBJ whole genome shotgun (WGS) entry which is preliminary data.</text>
</comment>
<sequence>MNKSVSISKQILIFLCIVLLFSMTSCQKEMSYFEDIHIGMSRNEIMERNKGLKDPQISEEDYIVYKDIKYNSLSGETSYTFDRDGELIHSSIIFIPKEKESAQIYNKLVKDLSIEYGECTTLYENTTMWKIEDNEKEGYILCLLDRVNDNISLIMCTPEIYDWIVTFKSVSSQRAE</sequence>
<organism evidence="1 2">
    <name type="scientific">Alkalibaculum bacchi</name>
    <dbReference type="NCBI Taxonomy" id="645887"/>
    <lineage>
        <taxon>Bacteria</taxon>
        <taxon>Bacillati</taxon>
        <taxon>Bacillota</taxon>
        <taxon>Clostridia</taxon>
        <taxon>Eubacteriales</taxon>
        <taxon>Eubacteriaceae</taxon>
        <taxon>Alkalibaculum</taxon>
    </lineage>
</organism>
<keyword evidence="2" id="KW-1185">Reference proteome</keyword>